<evidence type="ECO:0000313" key="3">
    <source>
        <dbReference type="Proteomes" id="UP001549921"/>
    </source>
</evidence>
<protein>
    <recommendedName>
        <fullName evidence="4">Peptidase aspartic putative domain-containing protein</fullName>
    </recommendedName>
</protein>
<dbReference type="InterPro" id="IPR021109">
    <property type="entry name" value="Peptidase_aspartic_dom_sf"/>
</dbReference>
<dbReference type="Gene3D" id="2.40.70.10">
    <property type="entry name" value="Acid Proteases"/>
    <property type="match status" value="1"/>
</dbReference>
<feature type="compositionally biased region" description="Polar residues" evidence="1">
    <location>
        <begin position="517"/>
        <end position="526"/>
    </location>
</feature>
<evidence type="ECO:0008006" key="4">
    <source>
        <dbReference type="Google" id="ProtNLM"/>
    </source>
</evidence>
<sequence>MADSKDLEKLIKKRSALKSKLTIFNNYVTLLKSSPKLSPEQLLDLEGRFDKFEAIYPIFDDLQSDIELLSDDPADECQDREQFEDQYHKLAASARSLLGARLQRDLRDGSVSCYEDVQFTTPSHVLLSTALVKVLDGRGGAHSARLLLDNGSTANIVTQSLCGKLGLSRRDAYSTVTGINQHTSQCTQSCSLTIMSIHDDFKFTVDCLILPEITKCLPSSFINIESIPLPKGIQLADPTFNIPSVIDILVGAEVFWSVLGNNQINLGKNQPKLYETKLGWLVSGHVARLQHSFQNPVCNFLNEESNPDLTRFWELDTVAAKHSLSPEERACEQSFLLNTTRKEDGRFVVTMPLKEDPSVLGDSFQQAKCRFLSLERRFNRDPDFKEMYFTFLLEYEHLGHMTENKEPSANCLPQSPNYFMPHHGVIRESMLGWLKTPPSELKSFVRNRVHEIQESTEGHTWSYVPSADNPADLVSRGLKADLISSSSLWWSGPTFLLRDQTHWPKKPNEKHDLPELISSSAQQFPI</sequence>
<dbReference type="AlphaFoldDB" id="A0ABD0TDK0"/>
<dbReference type="PANTHER" id="PTHR47331:SF1">
    <property type="entry name" value="GAG-LIKE PROTEIN"/>
    <property type="match status" value="1"/>
</dbReference>
<dbReference type="CDD" id="cd00303">
    <property type="entry name" value="retropepsin_like"/>
    <property type="match status" value="1"/>
</dbReference>
<dbReference type="PANTHER" id="PTHR47331">
    <property type="entry name" value="PHD-TYPE DOMAIN-CONTAINING PROTEIN"/>
    <property type="match status" value="1"/>
</dbReference>
<name>A0ABD0TDK0_LOXSC</name>
<feature type="region of interest" description="Disordered" evidence="1">
    <location>
        <begin position="504"/>
        <end position="526"/>
    </location>
</feature>
<accession>A0ABD0TDK0</accession>
<gene>
    <name evidence="2" type="ORF">ABMA28_014908</name>
</gene>
<dbReference type="Proteomes" id="UP001549921">
    <property type="component" value="Unassembled WGS sequence"/>
</dbReference>
<dbReference type="EMBL" id="JBEDNZ010000006">
    <property type="protein sequence ID" value="KAL0841162.1"/>
    <property type="molecule type" value="Genomic_DNA"/>
</dbReference>
<feature type="compositionally biased region" description="Basic and acidic residues" evidence="1">
    <location>
        <begin position="504"/>
        <end position="514"/>
    </location>
</feature>
<evidence type="ECO:0000256" key="1">
    <source>
        <dbReference type="SAM" id="MobiDB-lite"/>
    </source>
</evidence>
<organism evidence="2 3">
    <name type="scientific">Loxostege sticticalis</name>
    <name type="common">Beet webworm moth</name>
    <dbReference type="NCBI Taxonomy" id="481309"/>
    <lineage>
        <taxon>Eukaryota</taxon>
        <taxon>Metazoa</taxon>
        <taxon>Ecdysozoa</taxon>
        <taxon>Arthropoda</taxon>
        <taxon>Hexapoda</taxon>
        <taxon>Insecta</taxon>
        <taxon>Pterygota</taxon>
        <taxon>Neoptera</taxon>
        <taxon>Endopterygota</taxon>
        <taxon>Lepidoptera</taxon>
        <taxon>Glossata</taxon>
        <taxon>Ditrysia</taxon>
        <taxon>Pyraloidea</taxon>
        <taxon>Crambidae</taxon>
        <taxon>Pyraustinae</taxon>
        <taxon>Loxostege</taxon>
    </lineage>
</organism>
<proteinExistence type="predicted"/>
<comment type="caution">
    <text evidence="2">The sequence shown here is derived from an EMBL/GenBank/DDBJ whole genome shotgun (WGS) entry which is preliminary data.</text>
</comment>
<reference evidence="2 3" key="1">
    <citation type="submission" date="2024-06" db="EMBL/GenBank/DDBJ databases">
        <title>A chromosome-level genome assembly of beet webworm, Loxostege sticticalis.</title>
        <authorList>
            <person name="Zhang Y."/>
        </authorList>
    </citation>
    <scope>NUCLEOTIDE SEQUENCE [LARGE SCALE GENOMIC DNA]</scope>
    <source>
        <strain evidence="2">AQ028</strain>
        <tissue evidence="2">Male pupae</tissue>
    </source>
</reference>
<evidence type="ECO:0000313" key="2">
    <source>
        <dbReference type="EMBL" id="KAL0841162.1"/>
    </source>
</evidence>